<name>A0A3L7A400_9MICO</name>
<gene>
    <name evidence="2" type="ORF">D9V32_11680</name>
</gene>
<organism evidence="2 3">
    <name type="scientific">Mycetocola tolaasinivorans</name>
    <dbReference type="NCBI Taxonomy" id="76635"/>
    <lineage>
        <taxon>Bacteria</taxon>
        <taxon>Bacillati</taxon>
        <taxon>Actinomycetota</taxon>
        <taxon>Actinomycetes</taxon>
        <taxon>Micrococcales</taxon>
        <taxon>Microbacteriaceae</taxon>
        <taxon>Mycetocola</taxon>
    </lineage>
</organism>
<feature type="signal peptide" evidence="1">
    <location>
        <begin position="1"/>
        <end position="24"/>
    </location>
</feature>
<comment type="caution">
    <text evidence="2">The sequence shown here is derived from an EMBL/GenBank/DDBJ whole genome shotgun (WGS) entry which is preliminary data.</text>
</comment>
<sequence>MRSRNIVIATVLGAALLASLTGCTAEESVTEKLPTGISQAQREILARDQVGFDEYKEAWANYALCMENDSGYRVSTPIPDPISGRKYAWEITMIPGAQVNNDADSECQRSELTEVEHEYIRQFPQRMDPVLLQQVFAELDRKGISYTGNEKNYADFFPDGAEDLTRAREIGAVVFDQATQMFPGVSYWGAGF</sequence>
<dbReference type="EMBL" id="RCUX01000008">
    <property type="protein sequence ID" value="RLP75073.1"/>
    <property type="molecule type" value="Genomic_DNA"/>
</dbReference>
<proteinExistence type="predicted"/>
<dbReference type="PROSITE" id="PS51257">
    <property type="entry name" value="PROKAR_LIPOPROTEIN"/>
    <property type="match status" value="1"/>
</dbReference>
<keyword evidence="1" id="KW-0732">Signal</keyword>
<feature type="chain" id="PRO_5038576130" evidence="1">
    <location>
        <begin position="25"/>
        <end position="192"/>
    </location>
</feature>
<reference evidence="2 3" key="1">
    <citation type="submission" date="2018-10" db="EMBL/GenBank/DDBJ databases">
        <authorList>
            <person name="Li J."/>
        </authorList>
    </citation>
    <scope>NUCLEOTIDE SEQUENCE [LARGE SCALE GENOMIC DNA]</scope>
    <source>
        <strain evidence="2 3">IF 016277</strain>
    </source>
</reference>
<evidence type="ECO:0000256" key="1">
    <source>
        <dbReference type="SAM" id="SignalP"/>
    </source>
</evidence>
<protein>
    <submittedName>
        <fullName evidence="2">Uncharacterized protein</fullName>
    </submittedName>
</protein>
<keyword evidence="3" id="KW-1185">Reference proteome</keyword>
<accession>A0A3L7A400</accession>
<dbReference type="RefSeq" id="WP_121649075.1">
    <property type="nucleotide sequence ID" value="NZ_RCUX01000008.1"/>
</dbReference>
<dbReference type="AlphaFoldDB" id="A0A3L7A400"/>
<dbReference type="OrthoDB" id="3692936at2"/>
<dbReference type="Proteomes" id="UP000272503">
    <property type="component" value="Unassembled WGS sequence"/>
</dbReference>
<evidence type="ECO:0000313" key="3">
    <source>
        <dbReference type="Proteomes" id="UP000272503"/>
    </source>
</evidence>
<evidence type="ECO:0000313" key="2">
    <source>
        <dbReference type="EMBL" id="RLP75073.1"/>
    </source>
</evidence>